<gene>
    <name evidence="5" type="ORF">DTL70_17945</name>
</gene>
<feature type="compositionally biased region" description="Low complexity" evidence="3">
    <location>
        <begin position="32"/>
        <end position="43"/>
    </location>
</feature>
<dbReference type="InterPro" id="IPR029058">
    <property type="entry name" value="AB_hydrolase_fold"/>
</dbReference>
<accession>A0A367ET78</accession>
<keyword evidence="2 5" id="KW-0378">Hydrolase</keyword>
<dbReference type="PROSITE" id="PS00435">
    <property type="entry name" value="PEROXIDASE_1"/>
    <property type="match status" value="1"/>
</dbReference>
<keyword evidence="6" id="KW-1185">Reference proteome</keyword>
<evidence type="ECO:0000256" key="1">
    <source>
        <dbReference type="ARBA" id="ARBA00010088"/>
    </source>
</evidence>
<reference evidence="5 6" key="1">
    <citation type="submission" date="2018-06" db="EMBL/GenBank/DDBJ databases">
        <title>Streptomyces reniochalinae sp. nov. and Streptomyces diacarnus sp. nov. from marine sponges.</title>
        <authorList>
            <person name="Li L."/>
        </authorList>
    </citation>
    <scope>NUCLEOTIDE SEQUENCE [LARGE SCALE GENOMIC DNA]</scope>
    <source>
        <strain evidence="5 6">LHW51701</strain>
    </source>
</reference>
<dbReference type="SUPFAM" id="SSF53474">
    <property type="entry name" value="alpha/beta-Hydrolases"/>
    <property type="match status" value="1"/>
</dbReference>
<comment type="similarity">
    <text evidence="1">Belongs to the peptidase S33 family.</text>
</comment>
<dbReference type="EMBL" id="QOIN01000046">
    <property type="protein sequence ID" value="RCG21328.1"/>
    <property type="molecule type" value="Genomic_DNA"/>
</dbReference>
<comment type="caution">
    <text evidence="5">The sequence shown here is derived from an EMBL/GenBank/DDBJ whole genome shotgun (WGS) entry which is preliminary data.</text>
</comment>
<dbReference type="Pfam" id="PF00561">
    <property type="entry name" value="Abhydrolase_1"/>
    <property type="match status" value="1"/>
</dbReference>
<dbReference type="AlphaFoldDB" id="A0A367ET78"/>
<dbReference type="GO" id="GO:0006508">
    <property type="term" value="P:proteolysis"/>
    <property type="evidence" value="ECO:0007669"/>
    <property type="project" value="InterPro"/>
</dbReference>
<dbReference type="PANTHER" id="PTHR46438:SF11">
    <property type="entry name" value="LIPASE-RELATED"/>
    <property type="match status" value="1"/>
</dbReference>
<dbReference type="InterPro" id="IPR002410">
    <property type="entry name" value="Peptidase_S33"/>
</dbReference>
<dbReference type="RefSeq" id="WP_114022963.1">
    <property type="nucleotide sequence ID" value="NZ_QOIN01000046.1"/>
</dbReference>
<feature type="region of interest" description="Disordered" evidence="3">
    <location>
        <begin position="28"/>
        <end position="52"/>
    </location>
</feature>
<dbReference type="InterPro" id="IPR000073">
    <property type="entry name" value="AB_hydrolase_1"/>
</dbReference>
<dbReference type="Gene3D" id="3.40.50.1820">
    <property type="entry name" value="alpha/beta hydrolase"/>
    <property type="match status" value="1"/>
</dbReference>
<dbReference type="InterPro" id="IPR019793">
    <property type="entry name" value="Peroxidases_heam-ligand_BS"/>
</dbReference>
<sequence>MSRKGRTSAVIALCCAVGGVGLVGCEEPSEDGSSQAASGSSASRRPADDGVLTAAGTRKIKVGGRSVNVSCSGAFAEGKPVIVLLHGGGDSLQKMAGLQKKLSGRNRVCSYDRLGAGASDKPDGPQTLDSTGKVLTGVIERVSGDAPVVLGGHSLGGLIAARYAGDNQDRVAGLVLMDATSPTQKADLTEAVPESATGPGAELRDQTLAVLGGKNPEQLTVRDGKVRSAGDIPVEVVKHGKRYLAKVPEYGAAMERAWSEGQRKWLAVSSRSKLSTAENSEHYIYLDQPDVAVRALQRVTSQAADRA</sequence>
<dbReference type="PROSITE" id="PS51257">
    <property type="entry name" value="PROKAR_LIPOPROTEIN"/>
    <property type="match status" value="1"/>
</dbReference>
<evidence type="ECO:0000259" key="4">
    <source>
        <dbReference type="Pfam" id="PF00561"/>
    </source>
</evidence>
<dbReference type="PANTHER" id="PTHR46438">
    <property type="entry name" value="ALPHA/BETA-HYDROLASES SUPERFAMILY PROTEIN"/>
    <property type="match status" value="1"/>
</dbReference>
<proteinExistence type="inferred from homology"/>
<evidence type="ECO:0000313" key="5">
    <source>
        <dbReference type="EMBL" id="RCG21328.1"/>
    </source>
</evidence>
<name>A0A367ET78_9ACTN</name>
<dbReference type="GO" id="GO:0004177">
    <property type="term" value="F:aminopeptidase activity"/>
    <property type="evidence" value="ECO:0007669"/>
    <property type="project" value="UniProtKB-EC"/>
</dbReference>
<organism evidence="5 6">
    <name type="scientific">Streptomyces diacarni</name>
    <dbReference type="NCBI Taxonomy" id="2800381"/>
    <lineage>
        <taxon>Bacteria</taxon>
        <taxon>Bacillati</taxon>
        <taxon>Actinomycetota</taxon>
        <taxon>Actinomycetes</taxon>
        <taxon>Kitasatosporales</taxon>
        <taxon>Streptomycetaceae</taxon>
        <taxon>Streptomyces</taxon>
    </lineage>
</organism>
<evidence type="ECO:0000256" key="2">
    <source>
        <dbReference type="ARBA" id="ARBA00022801"/>
    </source>
</evidence>
<protein>
    <submittedName>
        <fullName evidence="5">Alpha/beta fold hydrolase</fullName>
    </submittedName>
</protein>
<evidence type="ECO:0000313" key="6">
    <source>
        <dbReference type="Proteomes" id="UP000252914"/>
    </source>
</evidence>
<dbReference type="Proteomes" id="UP000252914">
    <property type="component" value="Unassembled WGS sequence"/>
</dbReference>
<evidence type="ECO:0000256" key="3">
    <source>
        <dbReference type="SAM" id="MobiDB-lite"/>
    </source>
</evidence>
<dbReference type="PRINTS" id="PR00793">
    <property type="entry name" value="PROAMNOPTASE"/>
</dbReference>
<feature type="domain" description="AB hydrolase-1" evidence="4">
    <location>
        <begin position="80"/>
        <end position="190"/>
    </location>
</feature>